<dbReference type="VEuPathDB" id="TriTrypDB:Tc_MARK_1451"/>
<dbReference type="VEuPathDB" id="TriTrypDB:TcG_01768"/>
<dbReference type="InterPro" id="IPR050645">
    <property type="entry name" value="Histidine_acid_phosphatase"/>
</dbReference>
<dbReference type="VEuPathDB" id="TriTrypDB:TcYC6_0011930"/>
<feature type="signal peptide" evidence="3">
    <location>
        <begin position="1"/>
        <end position="24"/>
    </location>
</feature>
<evidence type="ECO:0000313" key="5">
    <source>
        <dbReference type="Proteomes" id="UP000246078"/>
    </source>
</evidence>
<name>A0A2V2VPK5_TRYCR</name>
<dbReference type="SUPFAM" id="SSF53254">
    <property type="entry name" value="Phosphoglycerate mutase-like"/>
    <property type="match status" value="1"/>
</dbReference>
<reference evidence="4 5" key="1">
    <citation type="journal article" date="2018" name="Microb. Genom.">
        <title>Expanding an expanded genome: long-read sequencing of Trypanosoma cruzi.</title>
        <authorList>
            <person name="Berna L."/>
            <person name="Rodriguez M."/>
            <person name="Chiribao M.L."/>
            <person name="Parodi-Talice A."/>
            <person name="Pita S."/>
            <person name="Rijo G."/>
            <person name="Alvarez-Valin F."/>
            <person name="Robello C."/>
        </authorList>
    </citation>
    <scope>NUCLEOTIDE SEQUENCE [LARGE SCALE GENOMIC DNA]</scope>
    <source>
        <strain evidence="4 5">TCC</strain>
    </source>
</reference>
<keyword evidence="3" id="KW-0732">Signal</keyword>
<comment type="caution">
    <text evidence="4">The sequence shown here is derived from an EMBL/GenBank/DDBJ whole genome shotgun (WGS) entry which is preliminary data.</text>
</comment>
<protein>
    <submittedName>
        <fullName evidence="4">Putative membrane-bound acid phosphatase</fullName>
    </submittedName>
</protein>
<evidence type="ECO:0000313" key="4">
    <source>
        <dbReference type="EMBL" id="PWU98281.1"/>
    </source>
</evidence>
<dbReference type="PANTHER" id="PTHR11567">
    <property type="entry name" value="ACID PHOSPHATASE-RELATED"/>
    <property type="match status" value="1"/>
</dbReference>
<dbReference type="InterPro" id="IPR029033">
    <property type="entry name" value="His_PPase_superfam"/>
</dbReference>
<evidence type="ECO:0000256" key="3">
    <source>
        <dbReference type="SAM" id="SignalP"/>
    </source>
</evidence>
<dbReference type="VEuPathDB" id="TriTrypDB:C3747_230g6"/>
<accession>A0A2V2VPK5</accession>
<dbReference type="VEuPathDB" id="TriTrypDB:TCSYLVIO_002673"/>
<feature type="transmembrane region" description="Helical" evidence="2">
    <location>
        <begin position="455"/>
        <end position="480"/>
    </location>
</feature>
<proteinExistence type="predicted"/>
<dbReference type="AlphaFoldDB" id="A0A2V2VPK5"/>
<dbReference type="VEuPathDB" id="TriTrypDB:BCY84_15934"/>
<keyword evidence="2" id="KW-0472">Membrane</keyword>
<dbReference type="PANTHER" id="PTHR11567:SF110">
    <property type="entry name" value="2-PHOSPHOXYLOSE PHOSPHATASE 1"/>
    <property type="match status" value="1"/>
</dbReference>
<dbReference type="GO" id="GO:0016791">
    <property type="term" value="F:phosphatase activity"/>
    <property type="evidence" value="ECO:0007669"/>
    <property type="project" value="TreeGrafter"/>
</dbReference>
<dbReference type="EMBL" id="PRFC01000230">
    <property type="protein sequence ID" value="PWU98281.1"/>
    <property type="molecule type" value="Genomic_DNA"/>
</dbReference>
<dbReference type="VEuPathDB" id="TriTrypDB:TcCL_Unassigned02442"/>
<evidence type="ECO:0000256" key="2">
    <source>
        <dbReference type="SAM" id="Phobius"/>
    </source>
</evidence>
<dbReference type="VEuPathDB" id="TriTrypDB:ECC02_012722"/>
<gene>
    <name evidence="4" type="ORF">C3747_230g6</name>
</gene>
<dbReference type="Proteomes" id="UP000246078">
    <property type="component" value="Unassembled WGS sequence"/>
</dbReference>
<organism evidence="4 5">
    <name type="scientific">Trypanosoma cruzi</name>
    <dbReference type="NCBI Taxonomy" id="5693"/>
    <lineage>
        <taxon>Eukaryota</taxon>
        <taxon>Discoba</taxon>
        <taxon>Euglenozoa</taxon>
        <taxon>Kinetoplastea</taxon>
        <taxon>Metakinetoplastina</taxon>
        <taxon>Trypanosomatida</taxon>
        <taxon>Trypanosomatidae</taxon>
        <taxon>Trypanosoma</taxon>
        <taxon>Schizotrypanum</taxon>
    </lineage>
</organism>
<keyword evidence="2" id="KW-0812">Transmembrane</keyword>
<sequence length="511" mass="53696">MTYQSMTTAWCVAILLLAVTGANGLYVLELVQVAHRHGVIPPPVATPNREKLCSPNGASSCTAIAKRGVEQMTAMGAHIRQLYSGDAATFGSATWFQSHYDVSAVSTRSIADPATVQAAAALLGGIYASENATIVPTIISTAPERDALLNVEAFPSSTITRMINAKAFNATLESVVDEQFPDASVVEAMGAEVGLDAALCSAPATRMVCCQQLQKLAVMYAAMGATDSAPTVMANKAKLDAVAAAYFHVSQGYNASVPQDVARGSLGLPLARELLRNMRAKMLPVGDANRNTKIMMQYAHRVPIQTALGHDPSDATPLGETFLVDLLRDDATNAYFVRLRYAAATNGAPAAAFFPFRCLSAADVPTDATTAEGVICPFDDFTRFVESSSGTSAAGAACYLDEETRKKFGCSVEGAAPSPECARYRAMCPAQACPGGQVYDVRDDSCKPRVVLSDVISNGAGVAVGIAAVVLGFLLSLFLMHLCPMLCLTKGASEMHGDCPGNVEVSTVPRQ</sequence>
<dbReference type="Gene3D" id="3.40.50.1240">
    <property type="entry name" value="Phosphoglycerate mutase-like"/>
    <property type="match status" value="1"/>
</dbReference>
<keyword evidence="2" id="KW-1133">Transmembrane helix</keyword>
<evidence type="ECO:0000256" key="1">
    <source>
        <dbReference type="ARBA" id="ARBA00022801"/>
    </source>
</evidence>
<dbReference type="VEuPathDB" id="TriTrypDB:TCDM_06401"/>
<feature type="chain" id="PRO_5015960266" evidence="3">
    <location>
        <begin position="25"/>
        <end position="511"/>
    </location>
</feature>
<dbReference type="VEuPathDB" id="TriTrypDB:TcCLB.508827.10"/>
<dbReference type="VEuPathDB" id="TriTrypDB:C4B63_6g266"/>
<keyword evidence="1" id="KW-0378">Hydrolase</keyword>
<dbReference type="VEuPathDB" id="TriTrypDB:TcBrA4_0077540"/>